<comment type="caution">
    <text evidence="2">The sequence shown here is derived from an EMBL/GenBank/DDBJ whole genome shotgun (WGS) entry which is preliminary data.</text>
</comment>
<dbReference type="InterPro" id="IPR000182">
    <property type="entry name" value="GNAT_dom"/>
</dbReference>
<evidence type="ECO:0000313" key="2">
    <source>
        <dbReference type="EMBL" id="MEC4718507.1"/>
    </source>
</evidence>
<dbReference type="PROSITE" id="PS51186">
    <property type="entry name" value="GNAT"/>
    <property type="match status" value="1"/>
</dbReference>
<dbReference type="InterPro" id="IPR016181">
    <property type="entry name" value="Acyl_CoA_acyltransferase"/>
</dbReference>
<dbReference type="CDD" id="cd04301">
    <property type="entry name" value="NAT_SF"/>
    <property type="match status" value="1"/>
</dbReference>
<evidence type="ECO:0000259" key="1">
    <source>
        <dbReference type="PROSITE" id="PS51186"/>
    </source>
</evidence>
<dbReference type="SUPFAM" id="SSF55729">
    <property type="entry name" value="Acyl-CoA N-acyltransferases (Nat)"/>
    <property type="match status" value="1"/>
</dbReference>
<dbReference type="Gene3D" id="3.40.630.30">
    <property type="match status" value="1"/>
</dbReference>
<dbReference type="RefSeq" id="WP_326505243.1">
    <property type="nucleotide sequence ID" value="NZ_JAWIIV010000003.1"/>
</dbReference>
<protein>
    <submittedName>
        <fullName evidence="2">GNAT family N-acetyltransferase</fullName>
    </submittedName>
</protein>
<keyword evidence="3" id="KW-1185">Reference proteome</keyword>
<dbReference type="EMBL" id="JAWIIV010000003">
    <property type="protein sequence ID" value="MEC4718507.1"/>
    <property type="molecule type" value="Genomic_DNA"/>
</dbReference>
<dbReference type="Pfam" id="PF00583">
    <property type="entry name" value="Acetyltransf_1"/>
    <property type="match status" value="1"/>
</dbReference>
<name>A0ABU6J4F7_9BURK</name>
<proteinExistence type="predicted"/>
<sequence>MHDIRLAMTDAEIAATFGVMAQLRTHLKEAEYVALIQHQAKESGYCLACLHDGDRVCAVAGFRISHSLAWGRHVYIDDLISDAGMRSLGYGEALVDWVAAFGKAHGCAELHLDSGVQRHGAHRFYLRNRMDITCYHFKLIL</sequence>
<organism evidence="2 3">
    <name type="scientific">Noviherbaspirillum album</name>
    <dbReference type="NCBI Taxonomy" id="3080276"/>
    <lineage>
        <taxon>Bacteria</taxon>
        <taxon>Pseudomonadati</taxon>
        <taxon>Pseudomonadota</taxon>
        <taxon>Betaproteobacteria</taxon>
        <taxon>Burkholderiales</taxon>
        <taxon>Oxalobacteraceae</taxon>
        <taxon>Noviherbaspirillum</taxon>
    </lineage>
</organism>
<reference evidence="2 3" key="1">
    <citation type="submission" date="2023-10" db="EMBL/GenBank/DDBJ databases">
        <title>Noviherbaspirillum sp. CPCC 100848 genome assembly.</title>
        <authorList>
            <person name="Li X.Y."/>
            <person name="Fang X.M."/>
        </authorList>
    </citation>
    <scope>NUCLEOTIDE SEQUENCE [LARGE SCALE GENOMIC DNA]</scope>
    <source>
        <strain evidence="2 3">CPCC 100848</strain>
    </source>
</reference>
<dbReference type="Proteomes" id="UP001352263">
    <property type="component" value="Unassembled WGS sequence"/>
</dbReference>
<accession>A0ABU6J4F7</accession>
<feature type="domain" description="N-acetyltransferase" evidence="1">
    <location>
        <begin position="2"/>
        <end position="141"/>
    </location>
</feature>
<evidence type="ECO:0000313" key="3">
    <source>
        <dbReference type="Proteomes" id="UP001352263"/>
    </source>
</evidence>
<gene>
    <name evidence="2" type="ORF">RY831_05070</name>
</gene>